<dbReference type="AlphaFoldDB" id="A0A210PDT3"/>
<comment type="caution">
    <text evidence="1">The sequence shown here is derived from an EMBL/GenBank/DDBJ whole genome shotgun (WGS) entry which is preliminary data.</text>
</comment>
<dbReference type="GO" id="GO:0051959">
    <property type="term" value="F:dynein light intermediate chain binding"/>
    <property type="evidence" value="ECO:0007669"/>
    <property type="project" value="InterPro"/>
</dbReference>
<dbReference type="OrthoDB" id="5593012at2759"/>
<dbReference type="EMBL" id="NEDP02078611">
    <property type="protein sequence ID" value="OWF34632.1"/>
    <property type="molecule type" value="Genomic_DNA"/>
</dbReference>
<sequence>MEENKVQITVLNPKAVTMGQLYGQFDPVSHEWSDGILAVSYRAFATSTWLIFDGPVDAIWIENMNTVLDDNKKLCLMSGEIIQLANTTNLMFEPMDLEVASPATVSRCGMIYMEPSSLGWRPMVKSWLFMMPATLTETHKSTINDMFERFVDACIQLVRKGGVVVSHQ</sequence>
<organism evidence="1 2">
    <name type="scientific">Mizuhopecten yessoensis</name>
    <name type="common">Japanese scallop</name>
    <name type="synonym">Patinopecten yessoensis</name>
    <dbReference type="NCBI Taxonomy" id="6573"/>
    <lineage>
        <taxon>Eukaryota</taxon>
        <taxon>Metazoa</taxon>
        <taxon>Spiralia</taxon>
        <taxon>Lophotrochozoa</taxon>
        <taxon>Mollusca</taxon>
        <taxon>Bivalvia</taxon>
        <taxon>Autobranchia</taxon>
        <taxon>Pteriomorphia</taxon>
        <taxon>Pectinida</taxon>
        <taxon>Pectinoidea</taxon>
        <taxon>Pectinidae</taxon>
        <taxon>Mizuhopecten</taxon>
    </lineage>
</organism>
<gene>
    <name evidence="1" type="ORF">KP79_PYT24747</name>
</gene>
<evidence type="ECO:0000313" key="2">
    <source>
        <dbReference type="Proteomes" id="UP000242188"/>
    </source>
</evidence>
<dbReference type="Proteomes" id="UP000242188">
    <property type="component" value="Unassembled WGS sequence"/>
</dbReference>
<name>A0A210PDT3_MIZYE</name>
<keyword evidence="2" id="KW-1185">Reference proteome</keyword>
<dbReference type="InterPro" id="IPR027417">
    <property type="entry name" value="P-loop_NTPase"/>
</dbReference>
<dbReference type="GO" id="GO:0007018">
    <property type="term" value="P:microtubule-based movement"/>
    <property type="evidence" value="ECO:0007669"/>
    <property type="project" value="InterPro"/>
</dbReference>
<proteinExistence type="predicted"/>
<dbReference type="GO" id="GO:0045505">
    <property type="term" value="F:dynein intermediate chain binding"/>
    <property type="evidence" value="ECO:0007669"/>
    <property type="project" value="InterPro"/>
</dbReference>
<dbReference type="STRING" id="6573.A0A210PDT3"/>
<accession>A0A210PDT3</accession>
<reference evidence="1 2" key="1">
    <citation type="journal article" date="2017" name="Nat. Ecol. Evol.">
        <title>Scallop genome provides insights into evolution of bilaterian karyotype and development.</title>
        <authorList>
            <person name="Wang S."/>
            <person name="Zhang J."/>
            <person name="Jiao W."/>
            <person name="Li J."/>
            <person name="Xun X."/>
            <person name="Sun Y."/>
            <person name="Guo X."/>
            <person name="Huan P."/>
            <person name="Dong B."/>
            <person name="Zhang L."/>
            <person name="Hu X."/>
            <person name="Sun X."/>
            <person name="Wang J."/>
            <person name="Zhao C."/>
            <person name="Wang Y."/>
            <person name="Wang D."/>
            <person name="Huang X."/>
            <person name="Wang R."/>
            <person name="Lv J."/>
            <person name="Li Y."/>
            <person name="Zhang Z."/>
            <person name="Liu B."/>
            <person name="Lu W."/>
            <person name="Hui Y."/>
            <person name="Liang J."/>
            <person name="Zhou Z."/>
            <person name="Hou R."/>
            <person name="Li X."/>
            <person name="Liu Y."/>
            <person name="Li H."/>
            <person name="Ning X."/>
            <person name="Lin Y."/>
            <person name="Zhao L."/>
            <person name="Xing Q."/>
            <person name="Dou J."/>
            <person name="Li Y."/>
            <person name="Mao J."/>
            <person name="Guo H."/>
            <person name="Dou H."/>
            <person name="Li T."/>
            <person name="Mu C."/>
            <person name="Jiang W."/>
            <person name="Fu Q."/>
            <person name="Fu X."/>
            <person name="Miao Y."/>
            <person name="Liu J."/>
            <person name="Yu Q."/>
            <person name="Li R."/>
            <person name="Liao H."/>
            <person name="Li X."/>
            <person name="Kong Y."/>
            <person name="Jiang Z."/>
            <person name="Chourrout D."/>
            <person name="Li R."/>
            <person name="Bao Z."/>
        </authorList>
    </citation>
    <scope>NUCLEOTIDE SEQUENCE [LARGE SCALE GENOMIC DNA]</scope>
    <source>
        <strain evidence="1 2">PY_sf001</strain>
    </source>
</reference>
<evidence type="ECO:0000313" key="1">
    <source>
        <dbReference type="EMBL" id="OWF34632.1"/>
    </source>
</evidence>
<dbReference type="Gene3D" id="3.40.50.300">
    <property type="entry name" value="P-loop containing nucleotide triphosphate hydrolases"/>
    <property type="match status" value="1"/>
</dbReference>
<dbReference type="PANTHER" id="PTHR45703">
    <property type="entry name" value="DYNEIN HEAVY CHAIN"/>
    <property type="match status" value="1"/>
</dbReference>
<protein>
    <submittedName>
        <fullName evidence="1">Dynein heavy chain 7, axonemal</fullName>
    </submittedName>
</protein>
<dbReference type="PANTHER" id="PTHR45703:SF1">
    <property type="entry name" value="DYNEINS HEAVY CHAIN"/>
    <property type="match status" value="1"/>
</dbReference>
<dbReference type="GO" id="GO:0030286">
    <property type="term" value="C:dynein complex"/>
    <property type="evidence" value="ECO:0007669"/>
    <property type="project" value="InterPro"/>
</dbReference>
<dbReference type="InterPro" id="IPR026983">
    <property type="entry name" value="DHC"/>
</dbReference>